<evidence type="ECO:0000313" key="3">
    <source>
        <dbReference type="Proteomes" id="UP000032946"/>
    </source>
</evidence>
<accession>A0A9P1KKM1</accession>
<reference evidence="2 3" key="1">
    <citation type="submission" date="2014-02" db="EMBL/GenBank/DDBJ databases">
        <authorList>
            <person name="Genoscope - CEA"/>
        </authorList>
    </citation>
    <scope>NUCLEOTIDE SEQUENCE [LARGE SCALE GENOMIC DNA]</scope>
    <source>
        <strain evidence="2 3">PCC 8005</strain>
    </source>
</reference>
<feature type="region of interest" description="Disordered" evidence="1">
    <location>
        <begin position="68"/>
        <end position="111"/>
    </location>
</feature>
<dbReference type="RefSeq" id="WP_006622950.1">
    <property type="nucleotide sequence ID" value="NZ_FO818640.1"/>
</dbReference>
<dbReference type="EMBL" id="FO818640">
    <property type="protein sequence ID" value="CDM98142.1"/>
    <property type="molecule type" value="Genomic_DNA"/>
</dbReference>
<feature type="compositionally biased region" description="Polar residues" evidence="1">
    <location>
        <begin position="86"/>
        <end position="111"/>
    </location>
</feature>
<dbReference type="Proteomes" id="UP000032946">
    <property type="component" value="Chromosome"/>
</dbReference>
<proteinExistence type="predicted"/>
<sequence>MNVDNLTQMLHQGFRVTLGATSSLIEILQDPQKREANLETIQSQLNELAQEWAEKGAITEEEARSFVDTLLSQSESTQSSEVDSSNITTPTDSTESEVSSPQTNEITEIQNLTSQIAKLREELERLRESDAS</sequence>
<organism evidence="2 3">
    <name type="scientific">Limnospira indica PCC 8005</name>
    <dbReference type="NCBI Taxonomy" id="376219"/>
    <lineage>
        <taxon>Bacteria</taxon>
        <taxon>Bacillati</taxon>
        <taxon>Cyanobacteriota</taxon>
        <taxon>Cyanophyceae</taxon>
        <taxon>Oscillatoriophycideae</taxon>
        <taxon>Oscillatoriales</taxon>
        <taxon>Sirenicapillariaceae</taxon>
        <taxon>Limnospira</taxon>
    </lineage>
</organism>
<evidence type="ECO:0000313" key="2">
    <source>
        <dbReference type="EMBL" id="CDM98142.1"/>
    </source>
</evidence>
<evidence type="ECO:0000256" key="1">
    <source>
        <dbReference type="SAM" id="MobiDB-lite"/>
    </source>
</evidence>
<feature type="compositionally biased region" description="Low complexity" evidence="1">
    <location>
        <begin position="68"/>
        <end position="85"/>
    </location>
</feature>
<keyword evidence="3" id="KW-1185">Reference proteome</keyword>
<protein>
    <submittedName>
        <fullName evidence="2">Uncharacterized protein</fullName>
    </submittedName>
</protein>
<name>A0A9P1KKM1_9CYAN</name>
<gene>
    <name evidence="2" type="ORF">ARTHRO_60743</name>
</gene>
<dbReference type="AlphaFoldDB" id="A0A9P1KKM1"/>